<evidence type="ECO:0000313" key="6">
    <source>
        <dbReference type="Proteomes" id="UP000799118"/>
    </source>
</evidence>
<dbReference type="AlphaFoldDB" id="A0A6A4IA22"/>
<protein>
    <recommendedName>
        <fullName evidence="4">T cell CD4 receptor C-terminal region domain-containing protein</fullName>
    </recommendedName>
</protein>
<feature type="region of interest" description="Disordered" evidence="1">
    <location>
        <begin position="460"/>
        <end position="492"/>
    </location>
</feature>
<feature type="chain" id="PRO_5025677858" description="T cell CD4 receptor C-terminal region domain-containing protein" evidence="3">
    <location>
        <begin position="26"/>
        <end position="492"/>
    </location>
</feature>
<feature type="compositionally biased region" description="Acidic residues" evidence="1">
    <location>
        <begin position="115"/>
        <end position="125"/>
    </location>
</feature>
<feature type="domain" description="T cell CD4 receptor C-terminal region" evidence="4">
    <location>
        <begin position="281"/>
        <end position="316"/>
    </location>
</feature>
<feature type="transmembrane region" description="Helical" evidence="2">
    <location>
        <begin position="277"/>
        <end position="301"/>
    </location>
</feature>
<accession>A0A6A4IA22</accession>
<reference evidence="5" key="1">
    <citation type="journal article" date="2019" name="Environ. Microbiol.">
        <title>Fungal ecological strategies reflected in gene transcription - a case study of two litter decomposers.</title>
        <authorList>
            <person name="Barbi F."/>
            <person name="Kohler A."/>
            <person name="Barry K."/>
            <person name="Baskaran P."/>
            <person name="Daum C."/>
            <person name="Fauchery L."/>
            <person name="Ihrmark K."/>
            <person name="Kuo A."/>
            <person name="LaButti K."/>
            <person name="Lipzen A."/>
            <person name="Morin E."/>
            <person name="Grigoriev I.V."/>
            <person name="Henrissat B."/>
            <person name="Lindahl B."/>
            <person name="Martin F."/>
        </authorList>
    </citation>
    <scope>NUCLEOTIDE SEQUENCE</scope>
    <source>
        <strain evidence="5">JB14</strain>
    </source>
</reference>
<sequence>MTPYGPRQFWASVLWLAFEIHGVLSENVNITVDDSASNILYQPLEFWFTNSDGCANCLHPATSLAFNNTYHFGMHNTTVDADDLVAATSTANVAIPTVHRKPTGEDSDDMGKDNDSDDDIDTVDDDDRKKGRIRQRLDSDDPGFVDPLVTAQFNFTGSAVYLFCIEPLSIPSSPASPTTMNLSFTLDGIPSGTFFHEGSSSALGFTSNVPVLSLENLIQDPHVLLVNLGRNSVFAFDYMIYTTGLATTSLTPTSIPVPPTSTPSSAKNTDHRDVATFGGAVGGSVGVLGTLALCIFLSIWTRRRKSAKRERLARAREPEISPADIMPPMLGPAPFVPRYFPRTGPPPPPPYIAPSSTIRTQTSSLHTFTSHPVVHPSPPPLYRDERSHDSAASESPVSPIARLSPSLLPSPLGLDEVTVNVAGAQTELPPPPPFGQVVASSVIIPDADEITASREREIPEMAPPISSRPPSVHAHDNLTVPGPSSSFPARYR</sequence>
<dbReference type="OrthoDB" id="3265715at2759"/>
<feature type="compositionally biased region" description="Polar residues" evidence="1">
    <location>
        <begin position="482"/>
        <end position="492"/>
    </location>
</feature>
<evidence type="ECO:0000313" key="5">
    <source>
        <dbReference type="EMBL" id="KAE9406860.1"/>
    </source>
</evidence>
<feature type="region of interest" description="Disordered" evidence="1">
    <location>
        <begin position="96"/>
        <end position="138"/>
    </location>
</feature>
<proteinExistence type="predicted"/>
<evidence type="ECO:0000256" key="2">
    <source>
        <dbReference type="SAM" id="Phobius"/>
    </source>
</evidence>
<keyword evidence="2" id="KW-0472">Membrane</keyword>
<gene>
    <name evidence="5" type="ORF">BT96DRAFT_1014553</name>
</gene>
<keyword evidence="6" id="KW-1185">Reference proteome</keyword>
<dbReference type="InterPro" id="IPR021963">
    <property type="entry name" value="Tcell_CD4_Cterm"/>
</dbReference>
<name>A0A6A4IA22_9AGAR</name>
<evidence type="ECO:0000256" key="1">
    <source>
        <dbReference type="SAM" id="MobiDB-lite"/>
    </source>
</evidence>
<feature type="compositionally biased region" description="Basic and acidic residues" evidence="1">
    <location>
        <begin position="382"/>
        <end position="391"/>
    </location>
</feature>
<evidence type="ECO:0000256" key="3">
    <source>
        <dbReference type="SAM" id="SignalP"/>
    </source>
</evidence>
<dbReference type="Pfam" id="PF12104">
    <property type="entry name" value="Tcell_CD4_C"/>
    <property type="match status" value="1"/>
</dbReference>
<feature type="signal peptide" evidence="3">
    <location>
        <begin position="1"/>
        <end position="25"/>
    </location>
</feature>
<dbReference type="EMBL" id="ML769399">
    <property type="protein sequence ID" value="KAE9406860.1"/>
    <property type="molecule type" value="Genomic_DNA"/>
</dbReference>
<evidence type="ECO:0000259" key="4">
    <source>
        <dbReference type="Pfam" id="PF12104"/>
    </source>
</evidence>
<feature type="region of interest" description="Disordered" evidence="1">
    <location>
        <begin position="368"/>
        <end position="404"/>
    </location>
</feature>
<organism evidence="5 6">
    <name type="scientific">Gymnopus androsaceus JB14</name>
    <dbReference type="NCBI Taxonomy" id="1447944"/>
    <lineage>
        <taxon>Eukaryota</taxon>
        <taxon>Fungi</taxon>
        <taxon>Dikarya</taxon>
        <taxon>Basidiomycota</taxon>
        <taxon>Agaricomycotina</taxon>
        <taxon>Agaricomycetes</taxon>
        <taxon>Agaricomycetidae</taxon>
        <taxon>Agaricales</taxon>
        <taxon>Marasmiineae</taxon>
        <taxon>Omphalotaceae</taxon>
        <taxon>Gymnopus</taxon>
    </lineage>
</organism>
<keyword evidence="3" id="KW-0732">Signal</keyword>
<dbReference type="Proteomes" id="UP000799118">
    <property type="component" value="Unassembled WGS sequence"/>
</dbReference>
<keyword evidence="2" id="KW-0812">Transmembrane</keyword>
<keyword evidence="2" id="KW-1133">Transmembrane helix</keyword>